<evidence type="ECO:0000313" key="2">
    <source>
        <dbReference type="Proteomes" id="UP000266861"/>
    </source>
</evidence>
<proteinExistence type="predicted"/>
<reference evidence="1 2" key="1">
    <citation type="submission" date="2018-08" db="EMBL/GenBank/DDBJ databases">
        <title>Genome and evolution of the arbuscular mycorrhizal fungus Diversispora epigaea (formerly Glomus versiforme) and its bacterial endosymbionts.</title>
        <authorList>
            <person name="Sun X."/>
            <person name="Fei Z."/>
            <person name="Harrison M."/>
        </authorList>
    </citation>
    <scope>NUCLEOTIDE SEQUENCE [LARGE SCALE GENOMIC DNA]</scope>
    <source>
        <strain evidence="1 2">IT104</strain>
    </source>
</reference>
<protein>
    <submittedName>
        <fullName evidence="1">Uncharacterized protein</fullName>
    </submittedName>
</protein>
<dbReference type="Proteomes" id="UP000266861">
    <property type="component" value="Unassembled WGS sequence"/>
</dbReference>
<keyword evidence="2" id="KW-1185">Reference proteome</keyword>
<organism evidence="1 2">
    <name type="scientific">Diversispora epigaea</name>
    <dbReference type="NCBI Taxonomy" id="1348612"/>
    <lineage>
        <taxon>Eukaryota</taxon>
        <taxon>Fungi</taxon>
        <taxon>Fungi incertae sedis</taxon>
        <taxon>Mucoromycota</taxon>
        <taxon>Glomeromycotina</taxon>
        <taxon>Glomeromycetes</taxon>
        <taxon>Diversisporales</taxon>
        <taxon>Diversisporaceae</taxon>
        <taxon>Diversispora</taxon>
    </lineage>
</organism>
<evidence type="ECO:0000313" key="1">
    <source>
        <dbReference type="EMBL" id="RHZ59122.1"/>
    </source>
</evidence>
<sequence length="53" mass="6223">MYQVTRPLNVLCYTPDENLVKQKMSQKYVLNAIEKILPGIGNHVTHYNQDFEQ</sequence>
<dbReference type="EMBL" id="PQFF01000331">
    <property type="protein sequence ID" value="RHZ59122.1"/>
    <property type="molecule type" value="Genomic_DNA"/>
</dbReference>
<gene>
    <name evidence="1" type="ORF">Glove_365g196</name>
</gene>
<name>A0A397H7T3_9GLOM</name>
<dbReference type="AlphaFoldDB" id="A0A397H7T3"/>
<accession>A0A397H7T3</accession>
<comment type="caution">
    <text evidence="1">The sequence shown here is derived from an EMBL/GenBank/DDBJ whole genome shotgun (WGS) entry which is preliminary data.</text>
</comment>